<gene>
    <name evidence="2" type="ORF">DY000_02050628</name>
</gene>
<evidence type="ECO:0000256" key="1">
    <source>
        <dbReference type="SAM" id="MobiDB-lite"/>
    </source>
</evidence>
<reference evidence="2 3" key="1">
    <citation type="journal article" date="2020" name="BMC Genomics">
        <title>Intraspecific diversification of the crop wild relative Brassica cretica Lam. using demographic model selection.</title>
        <authorList>
            <person name="Kioukis A."/>
            <person name="Michalopoulou V.A."/>
            <person name="Briers L."/>
            <person name="Pirintsos S."/>
            <person name="Studholme D.J."/>
            <person name="Pavlidis P."/>
            <person name="Sarris P.F."/>
        </authorList>
    </citation>
    <scope>NUCLEOTIDE SEQUENCE [LARGE SCALE GENOMIC DNA]</scope>
    <source>
        <strain evidence="3">cv. PFS-1207/04</strain>
    </source>
</reference>
<feature type="region of interest" description="Disordered" evidence="1">
    <location>
        <begin position="30"/>
        <end position="106"/>
    </location>
</feature>
<evidence type="ECO:0000313" key="2">
    <source>
        <dbReference type="EMBL" id="KAF3606119.1"/>
    </source>
</evidence>
<feature type="compositionally biased region" description="Polar residues" evidence="1">
    <location>
        <begin position="89"/>
        <end position="99"/>
    </location>
</feature>
<evidence type="ECO:0000313" key="3">
    <source>
        <dbReference type="Proteomes" id="UP000266723"/>
    </source>
</evidence>
<keyword evidence="3" id="KW-1185">Reference proteome</keyword>
<accession>A0ABQ7ERD8</accession>
<protein>
    <submittedName>
        <fullName evidence="2">Uncharacterized protein</fullName>
    </submittedName>
</protein>
<feature type="compositionally biased region" description="Basic and acidic residues" evidence="1">
    <location>
        <begin position="40"/>
        <end position="66"/>
    </location>
</feature>
<dbReference type="Proteomes" id="UP000266723">
    <property type="component" value="Unassembled WGS sequence"/>
</dbReference>
<dbReference type="EMBL" id="QGKV02000297">
    <property type="protein sequence ID" value="KAF3606119.1"/>
    <property type="molecule type" value="Genomic_DNA"/>
</dbReference>
<feature type="compositionally biased region" description="Basic and acidic residues" evidence="1">
    <location>
        <begin position="73"/>
        <end position="83"/>
    </location>
</feature>
<sequence length="149" mass="16743">MMIGKWLGSVRTTGKCEGMYYGVRTMVGKASNRSGVHGSRPPDAKSLDNKEEIRERINKGKEDNEQRRRKTEKKVEGSQRESTGDDDASSSARVNNNHPTQPPRRFHELIQDIKPTIKYKPRAPPPIPVVTFNSHNFKNVPSALFASPS</sequence>
<comment type="caution">
    <text evidence="2">The sequence shown here is derived from an EMBL/GenBank/DDBJ whole genome shotgun (WGS) entry which is preliminary data.</text>
</comment>
<organism evidence="2 3">
    <name type="scientific">Brassica cretica</name>
    <name type="common">Mustard</name>
    <dbReference type="NCBI Taxonomy" id="69181"/>
    <lineage>
        <taxon>Eukaryota</taxon>
        <taxon>Viridiplantae</taxon>
        <taxon>Streptophyta</taxon>
        <taxon>Embryophyta</taxon>
        <taxon>Tracheophyta</taxon>
        <taxon>Spermatophyta</taxon>
        <taxon>Magnoliopsida</taxon>
        <taxon>eudicotyledons</taxon>
        <taxon>Gunneridae</taxon>
        <taxon>Pentapetalae</taxon>
        <taxon>rosids</taxon>
        <taxon>malvids</taxon>
        <taxon>Brassicales</taxon>
        <taxon>Brassicaceae</taxon>
        <taxon>Brassiceae</taxon>
        <taxon>Brassica</taxon>
    </lineage>
</organism>
<name>A0ABQ7ERD8_BRACR</name>
<proteinExistence type="predicted"/>